<keyword evidence="1" id="KW-0732">Signal</keyword>
<feature type="chain" id="PRO_5001585892" description="Sensor of ECF-type sigma factor" evidence="1">
    <location>
        <begin position="21"/>
        <end position="144"/>
    </location>
</feature>
<reference evidence="2 3" key="1">
    <citation type="journal article" date="2015" name="Genome Announc.">
        <title>Complete Genome Sequence of the Novel Leech Symbiont Mucinivorans hirudinis M3T.</title>
        <authorList>
            <person name="Nelson M.C."/>
            <person name="Bomar L."/>
            <person name="Graf J."/>
        </authorList>
    </citation>
    <scope>NUCLEOTIDE SEQUENCE [LARGE SCALE GENOMIC DNA]</scope>
    <source>
        <strain evidence="3">M3</strain>
    </source>
</reference>
<dbReference type="OrthoDB" id="675330at2"/>
<proteinExistence type="predicted"/>
<evidence type="ECO:0000313" key="3">
    <source>
        <dbReference type="Proteomes" id="UP000027616"/>
    </source>
</evidence>
<protein>
    <recommendedName>
        <fullName evidence="4">Sensor of ECF-type sigma factor</fullName>
    </recommendedName>
</protein>
<sequence>MKKIVTILALLFVLTTASNAQNRGGGGGQRMSEEIQSMKIAFMTDFLKLTPTESEKFWPLYNRYWGERMKIVHDKRVLYKKIEENVATEAEIESLIKLNDAEIRIIAKYAEEVSKALSADKAAKMFVADEKFKSTLLKRAQGGK</sequence>
<keyword evidence="3" id="KW-1185">Reference proteome</keyword>
<evidence type="ECO:0008006" key="4">
    <source>
        <dbReference type="Google" id="ProtNLM"/>
    </source>
</evidence>
<organism evidence="2 3">
    <name type="scientific">Mucinivorans hirudinis</name>
    <dbReference type="NCBI Taxonomy" id="1433126"/>
    <lineage>
        <taxon>Bacteria</taxon>
        <taxon>Pseudomonadati</taxon>
        <taxon>Bacteroidota</taxon>
        <taxon>Bacteroidia</taxon>
        <taxon>Bacteroidales</taxon>
        <taxon>Rikenellaceae</taxon>
        <taxon>Mucinivorans</taxon>
    </lineage>
</organism>
<dbReference type="AlphaFoldDB" id="A0A060RE85"/>
<gene>
    <name evidence="2" type="ORF">BN938_2414</name>
</gene>
<dbReference type="Proteomes" id="UP000027616">
    <property type="component" value="Chromosome I"/>
</dbReference>
<name>A0A060RE85_9BACT</name>
<accession>A0A060RE85</accession>
<dbReference type="eggNOG" id="ENOG50300UX">
    <property type="taxonomic scope" value="Bacteria"/>
</dbReference>
<dbReference type="HOGENOM" id="CLU_112450_0_1_10"/>
<dbReference type="KEGG" id="rbc:BN938_2414"/>
<evidence type="ECO:0000256" key="1">
    <source>
        <dbReference type="SAM" id="SignalP"/>
    </source>
</evidence>
<feature type="signal peptide" evidence="1">
    <location>
        <begin position="1"/>
        <end position="20"/>
    </location>
</feature>
<dbReference type="EMBL" id="HG934468">
    <property type="protein sequence ID" value="CDN32484.1"/>
    <property type="molecule type" value="Genomic_DNA"/>
</dbReference>
<evidence type="ECO:0000313" key="2">
    <source>
        <dbReference type="EMBL" id="CDN32484.1"/>
    </source>
</evidence>
<dbReference type="STRING" id="1433126.BN938_2414"/>